<dbReference type="AlphaFoldDB" id="A0A9P7ULH9"/>
<keyword evidence="2" id="KW-1185">Reference proteome</keyword>
<accession>A0A9P7ULH9</accession>
<sequence>MLNIIWRTNAPSKQKHARGRMVYGVPLLVYVDDVSGRNKHHAVYMSNGLLPRQMIEKEICMRFVTSSPHATPMELVKALKESIMRVAEHGVETYDCKFEEECLLVPYAHFWAGDNPMQADECSYAGLHCNSFCWECKVEGIQQVKWTDDGFMKPFETGEPHTPEATASSIHEQLQLSTLSGTTEKLKKHKAASGVHDSICTNSLGAIIDLGKALYSRKHSSSVGKNKEDIQAQLEQEVKCVTEEHGINPLIGMPVSICIKILPQKYYTPYYWVL</sequence>
<dbReference type="EMBL" id="CM032189">
    <property type="protein sequence ID" value="KAG7087047.1"/>
    <property type="molecule type" value="Genomic_DNA"/>
</dbReference>
<protein>
    <submittedName>
        <fullName evidence="1">Uncharacterized protein</fullName>
    </submittedName>
</protein>
<dbReference type="GeneID" id="66082101"/>
<dbReference type="KEGG" id="more:E1B28_013026"/>
<organism evidence="1 2">
    <name type="scientific">Marasmius oreades</name>
    <name type="common">fairy-ring Marasmius</name>
    <dbReference type="NCBI Taxonomy" id="181124"/>
    <lineage>
        <taxon>Eukaryota</taxon>
        <taxon>Fungi</taxon>
        <taxon>Dikarya</taxon>
        <taxon>Basidiomycota</taxon>
        <taxon>Agaricomycotina</taxon>
        <taxon>Agaricomycetes</taxon>
        <taxon>Agaricomycetidae</taxon>
        <taxon>Agaricales</taxon>
        <taxon>Marasmiineae</taxon>
        <taxon>Marasmiaceae</taxon>
        <taxon>Marasmius</taxon>
    </lineage>
</organism>
<comment type="caution">
    <text evidence="1">The sequence shown here is derived from an EMBL/GenBank/DDBJ whole genome shotgun (WGS) entry which is preliminary data.</text>
</comment>
<proteinExistence type="predicted"/>
<evidence type="ECO:0000313" key="2">
    <source>
        <dbReference type="Proteomes" id="UP001049176"/>
    </source>
</evidence>
<name>A0A9P7ULH9_9AGAR</name>
<reference evidence="1" key="1">
    <citation type="journal article" date="2021" name="Genome Biol. Evol.">
        <title>The assembled and annotated genome of the fairy-ring fungus Marasmius oreades.</title>
        <authorList>
            <person name="Hiltunen M."/>
            <person name="Ament-Velasquez S.L."/>
            <person name="Johannesson H."/>
        </authorList>
    </citation>
    <scope>NUCLEOTIDE SEQUENCE</scope>
    <source>
        <strain evidence="1">03SP1</strain>
    </source>
</reference>
<dbReference type="RefSeq" id="XP_043003518.1">
    <property type="nucleotide sequence ID" value="XM_043158175.1"/>
</dbReference>
<dbReference type="OrthoDB" id="2246127at2759"/>
<dbReference type="Proteomes" id="UP001049176">
    <property type="component" value="Chromosome 9"/>
</dbReference>
<gene>
    <name evidence="1" type="ORF">E1B28_013026</name>
</gene>
<evidence type="ECO:0000313" key="1">
    <source>
        <dbReference type="EMBL" id="KAG7087047.1"/>
    </source>
</evidence>